<dbReference type="Proteomes" id="UP001432027">
    <property type="component" value="Unassembled WGS sequence"/>
</dbReference>
<protein>
    <recommendedName>
        <fullName evidence="3">G protein-coupled receptor</fullName>
    </recommendedName>
</protein>
<evidence type="ECO:0000313" key="2">
    <source>
        <dbReference type="Proteomes" id="UP001432027"/>
    </source>
</evidence>
<organism evidence="1 2">
    <name type="scientific">Pristionchus entomophagus</name>
    <dbReference type="NCBI Taxonomy" id="358040"/>
    <lineage>
        <taxon>Eukaryota</taxon>
        <taxon>Metazoa</taxon>
        <taxon>Ecdysozoa</taxon>
        <taxon>Nematoda</taxon>
        <taxon>Chromadorea</taxon>
        <taxon>Rhabditida</taxon>
        <taxon>Rhabditina</taxon>
        <taxon>Diplogasteromorpha</taxon>
        <taxon>Diplogasteroidea</taxon>
        <taxon>Neodiplogasteridae</taxon>
        <taxon>Pristionchus</taxon>
    </lineage>
</organism>
<sequence length="84" mass="9741">LNRSFRVFEANTIALNIMYGIFKLAIHDPAYYGWASDFFMVSHFQRRQSHIQAAMFPFATTFFQFLVGANQLTAVAFPFTHQEV</sequence>
<dbReference type="EMBL" id="BTSX01000005">
    <property type="protein sequence ID" value="GMT02238.1"/>
    <property type="molecule type" value="Genomic_DNA"/>
</dbReference>
<evidence type="ECO:0000313" key="1">
    <source>
        <dbReference type="EMBL" id="GMT02238.1"/>
    </source>
</evidence>
<name>A0AAV5U6F0_9BILA</name>
<gene>
    <name evidence="1" type="ORF">PENTCL1PPCAC_24412</name>
</gene>
<reference evidence="1" key="1">
    <citation type="submission" date="2023-10" db="EMBL/GenBank/DDBJ databases">
        <title>Genome assembly of Pristionchus species.</title>
        <authorList>
            <person name="Yoshida K."/>
            <person name="Sommer R.J."/>
        </authorList>
    </citation>
    <scope>NUCLEOTIDE SEQUENCE</scope>
    <source>
        <strain evidence="1">RS0144</strain>
    </source>
</reference>
<keyword evidence="2" id="KW-1185">Reference proteome</keyword>
<feature type="non-terminal residue" evidence="1">
    <location>
        <position position="84"/>
    </location>
</feature>
<evidence type="ECO:0008006" key="3">
    <source>
        <dbReference type="Google" id="ProtNLM"/>
    </source>
</evidence>
<proteinExistence type="predicted"/>
<dbReference type="AlphaFoldDB" id="A0AAV5U6F0"/>
<accession>A0AAV5U6F0</accession>
<feature type="non-terminal residue" evidence="1">
    <location>
        <position position="1"/>
    </location>
</feature>
<comment type="caution">
    <text evidence="1">The sequence shown here is derived from an EMBL/GenBank/DDBJ whole genome shotgun (WGS) entry which is preliminary data.</text>
</comment>